<reference evidence="2 3" key="1">
    <citation type="submission" date="2018-02" db="EMBL/GenBank/DDBJ databases">
        <title>Genomic Encyclopedia of Archaeal and Bacterial Type Strains, Phase II (KMG-II): from individual species to whole genera.</title>
        <authorList>
            <person name="Goeker M."/>
        </authorList>
    </citation>
    <scope>NUCLEOTIDE SEQUENCE [LARGE SCALE GENOMIC DNA]</scope>
    <source>
        <strain evidence="2 3">YU 961-1</strain>
    </source>
</reference>
<dbReference type="InterPro" id="IPR027417">
    <property type="entry name" value="P-loop_NTPase"/>
</dbReference>
<keyword evidence="3" id="KW-1185">Reference proteome</keyword>
<feature type="compositionally biased region" description="Basic and acidic residues" evidence="1">
    <location>
        <begin position="92"/>
        <end position="105"/>
    </location>
</feature>
<dbReference type="RefSeq" id="WP_104479960.1">
    <property type="nucleotide sequence ID" value="NZ_CP154825.1"/>
</dbReference>
<dbReference type="PANTHER" id="PTHR46844:SF1">
    <property type="entry name" value="SLR5058 PROTEIN"/>
    <property type="match status" value="1"/>
</dbReference>
<dbReference type="EMBL" id="PTIX01000008">
    <property type="protein sequence ID" value="PPK67220.1"/>
    <property type="molecule type" value="Genomic_DNA"/>
</dbReference>
<evidence type="ECO:0000256" key="1">
    <source>
        <dbReference type="SAM" id="MobiDB-lite"/>
    </source>
</evidence>
<feature type="region of interest" description="Disordered" evidence="1">
    <location>
        <begin position="92"/>
        <end position="129"/>
    </location>
</feature>
<dbReference type="PANTHER" id="PTHR46844">
    <property type="entry name" value="SLR5058 PROTEIN"/>
    <property type="match status" value="1"/>
</dbReference>
<dbReference type="SUPFAM" id="SSF52540">
    <property type="entry name" value="P-loop containing nucleoside triphosphate hydrolases"/>
    <property type="match status" value="1"/>
</dbReference>
<organism evidence="2 3">
    <name type="scientific">Actinokineospora auranticolor</name>
    <dbReference type="NCBI Taxonomy" id="155976"/>
    <lineage>
        <taxon>Bacteria</taxon>
        <taxon>Bacillati</taxon>
        <taxon>Actinomycetota</taxon>
        <taxon>Actinomycetes</taxon>
        <taxon>Pseudonocardiales</taxon>
        <taxon>Pseudonocardiaceae</taxon>
        <taxon>Actinokineospora</taxon>
    </lineage>
</organism>
<proteinExistence type="predicted"/>
<protein>
    <recommendedName>
        <fullName evidence="4">NACHT domain-containing protein</fullName>
    </recommendedName>
</protein>
<comment type="caution">
    <text evidence="2">The sequence shown here is derived from an EMBL/GenBank/DDBJ whole genome shotgun (WGS) entry which is preliminary data.</text>
</comment>
<evidence type="ECO:0000313" key="3">
    <source>
        <dbReference type="Proteomes" id="UP000239203"/>
    </source>
</evidence>
<name>A0A2S6GPX7_9PSEU</name>
<gene>
    <name evidence="2" type="ORF">CLV40_108218</name>
</gene>
<evidence type="ECO:0000313" key="2">
    <source>
        <dbReference type="EMBL" id="PPK67220.1"/>
    </source>
</evidence>
<dbReference type="OrthoDB" id="135105at2"/>
<dbReference type="AlphaFoldDB" id="A0A2S6GPX7"/>
<sequence length="1155" mass="125456">MVDAPGSHNEISGGHFTGPVVQAARIDQVVFGSAEAAEHPPLTEWAALPRVTPGLVDLLEAQREAVDTLPYRLLGVRRPELAKVYVQQRIRAREDRTPESGEPRRPSSPFNDGGDRPLSAGEALDRGGHMVITGEPGAGKSTLGHMYVQQICDCWLGVEGAQPPLREPVLPLRVPARALADDRAWSELLAAGTRDAVGPLLTSAPEPALFAKRAFGARWLVFIDGLDEIADRSTRERVIRAITARMRRSELYRIVVTTRPLPTAEMKPFEEVGADTFVIQPFGPMELEEFATAWFRAQNALTGRTRAAEFVRQVSDGKLRELVRNPLLATIAAIAHTLEPDRDLPRSTASLYQRFMDYLLTDETSGRRTRDELRRALSHLPARLELATWIDDHRVDLIEALAVVRLDTDKPLFDAARDWVLAKTSITEPPPGWEEDMRALLTSSGVFTRTEDALRFSHQSFAEFLAARSHARDIDPDFTAVDDWIERGVLPATQDYALFTFVLWGSQGNDITAVLRKLLGMDTDHVLLAGRLLTGDLPVGRALTTEIIGRLIDLLLLAGLFPEPFGPAREVRAVLTSIGVHQDVVLDRLRRTRDNTDLPLHVRVEAAIGVGLIDDRADALAWLGRQASVSDPDVLQHITSGFADLEADSGTRVERLLTGLARGAGANYVLSLAYVSGLLDSHRTAAAAELAQDTIAAMRADPQTTADPLVPPAHGNRSPQRLRDSWVIGIISDGRYNWAGIAELLGRAGLRGDAAWAARLALATDCDITAFTEAVTALLSAEGASAVAEVVAAASTKSVAYLLGCAEAVQEFDRHTAGELARSCLTMHGLRLDGVRRAVQLALEAKHSPDDLVAEVANAPHPAMGHRTYFAATLAILDHQSQACSYARSLLATSVLLPSNYWSVIRTLLVHSDEPELALVLADAAARPVAYIAQLAPVLSEAGRESEAAALLRQVVDTAPPAEVLLEIHDDLDEDGPRELRALLLDTVLGQVGCCSCADLRRLAEALHRDGRRAEAHDILRRAVVLAMNTEDDELATIAGTWLDQRGIHESTELVQAVLDRDLPARLRLRVATRLSTFGALSQAVCVWTDVVVHHGGEVALGILAADRMIQTGHRAGVDAALAQALGRDDLPHSTRARLTALRAWVDSSAPSSDR</sequence>
<dbReference type="Gene3D" id="3.40.50.300">
    <property type="entry name" value="P-loop containing nucleotide triphosphate hydrolases"/>
    <property type="match status" value="1"/>
</dbReference>
<evidence type="ECO:0008006" key="4">
    <source>
        <dbReference type="Google" id="ProtNLM"/>
    </source>
</evidence>
<accession>A0A2S6GPX7</accession>
<dbReference type="Proteomes" id="UP000239203">
    <property type="component" value="Unassembled WGS sequence"/>
</dbReference>